<dbReference type="AlphaFoldDB" id="A0A7S3ABP8"/>
<organism evidence="1">
    <name type="scientific">Haptolina ericina</name>
    <dbReference type="NCBI Taxonomy" id="156174"/>
    <lineage>
        <taxon>Eukaryota</taxon>
        <taxon>Haptista</taxon>
        <taxon>Haptophyta</taxon>
        <taxon>Prymnesiophyceae</taxon>
        <taxon>Prymnesiales</taxon>
        <taxon>Prymnesiaceae</taxon>
        <taxon>Haptolina</taxon>
    </lineage>
</organism>
<evidence type="ECO:0000313" key="1">
    <source>
        <dbReference type="EMBL" id="CAE0096677.1"/>
    </source>
</evidence>
<accession>A0A7S3ABP8</accession>
<gene>
    <name evidence="1" type="ORF">HERI1096_LOCUS456</name>
</gene>
<reference evidence="1" key="1">
    <citation type="submission" date="2021-01" db="EMBL/GenBank/DDBJ databases">
        <authorList>
            <person name="Corre E."/>
            <person name="Pelletier E."/>
            <person name="Niang G."/>
            <person name="Scheremetjew M."/>
            <person name="Finn R."/>
            <person name="Kale V."/>
            <person name="Holt S."/>
            <person name="Cochrane G."/>
            <person name="Meng A."/>
            <person name="Brown T."/>
            <person name="Cohen L."/>
        </authorList>
    </citation>
    <scope>NUCLEOTIDE SEQUENCE</scope>
    <source>
        <strain evidence="1">CCMP281</strain>
    </source>
</reference>
<name>A0A7S3ABP8_9EUKA</name>
<dbReference type="EMBL" id="HBHX01000775">
    <property type="protein sequence ID" value="CAE0096677.1"/>
    <property type="molecule type" value="Transcribed_RNA"/>
</dbReference>
<proteinExistence type="predicted"/>
<protein>
    <submittedName>
        <fullName evidence="1">Uncharacterized protein</fullName>
    </submittedName>
</protein>
<sequence length="105" mass="11049">MDGIPLVGATATSICQLASVLSTQLILPSGPMEVTRPEDIKMTESIFDETSCTPDLGTSKGAVVVCFGRRILVFGPHVDAFHSTSCIGTPLRAMATQAAVETPKR</sequence>